<dbReference type="GO" id="GO:0032259">
    <property type="term" value="P:methylation"/>
    <property type="evidence" value="ECO:0007669"/>
    <property type="project" value="UniProtKB-KW"/>
</dbReference>
<dbReference type="PANTHER" id="PTHR16121">
    <property type="entry name" value="CAP-SPECIFIC MRNA (NUCLEOSIDE-2'-O-)-METHYLTRANSFERASE 1-RELATED"/>
    <property type="match status" value="1"/>
</dbReference>
<dbReference type="GO" id="GO:0006370">
    <property type="term" value="P:7-methylguanosine mRNA capping"/>
    <property type="evidence" value="ECO:0007669"/>
    <property type="project" value="UniProtKB-UniRule"/>
</dbReference>
<evidence type="ECO:0000256" key="1">
    <source>
        <dbReference type="RuleBase" id="RU368012"/>
    </source>
</evidence>
<reference evidence="5 6" key="1">
    <citation type="submission" date="2023-10" db="EMBL/GenBank/DDBJ databases">
        <title>Genomes of two closely related lineages of the louse Polyplax serrata with different host specificities.</title>
        <authorList>
            <person name="Martinu J."/>
            <person name="Tarabai H."/>
            <person name="Stefka J."/>
            <person name="Hypsa V."/>
        </authorList>
    </citation>
    <scope>NUCLEOTIDE SEQUENCE [LARGE SCALE GENOMIC DNA]</scope>
    <source>
        <strain evidence="5">HR10_N</strain>
    </source>
</reference>
<accession>A0AAN8SBP6</accession>
<gene>
    <name evidence="5" type="ORF">RUM43_005160</name>
</gene>
<feature type="region of interest" description="Disordered" evidence="2">
    <location>
        <begin position="1"/>
        <end position="27"/>
    </location>
</feature>
<keyword evidence="1" id="KW-0489">Methyltransferase</keyword>
<comment type="catalytic activity">
    <reaction evidence="1">
        <text>a 5'-end (N(7)-methyl 5'-triphosphoguanosine)-ribonucleoside in mRNA + S-adenosyl-L-methionine = a 5'-end (N(7)-methyl 5'-triphosphoguanosine)-(2'-O-methyl-ribonucleoside) in mRNA + S-adenosyl-L-homocysteine + H(+)</text>
        <dbReference type="Rhea" id="RHEA:67020"/>
        <dbReference type="Rhea" id="RHEA-COMP:17167"/>
        <dbReference type="Rhea" id="RHEA-COMP:17168"/>
        <dbReference type="ChEBI" id="CHEBI:15378"/>
        <dbReference type="ChEBI" id="CHEBI:57856"/>
        <dbReference type="ChEBI" id="CHEBI:59789"/>
        <dbReference type="ChEBI" id="CHEBI:156461"/>
        <dbReference type="ChEBI" id="CHEBI:167609"/>
        <dbReference type="EC" id="2.1.1.57"/>
    </reaction>
</comment>
<comment type="function">
    <text evidence="1">S-adenosyl-L-methionine-dependent methyltransferase that mediates RNA cap1 2'-O-ribose methylation to the 5'-cap structure of RNAs. Methylates the ribose of the first nucleotide of a m(7)GpppG-capped mRNA to produce m(7)GpppNmp (cap1).</text>
</comment>
<keyword evidence="1" id="KW-0539">Nucleus</keyword>
<dbReference type="InterPro" id="IPR025816">
    <property type="entry name" value="RrmJ-type_MeTrfase"/>
</dbReference>
<dbReference type="SUPFAM" id="SSF53335">
    <property type="entry name" value="S-adenosyl-L-methionine-dependent methyltransferases"/>
    <property type="match status" value="1"/>
</dbReference>
<proteinExistence type="predicted"/>
<protein>
    <recommendedName>
        <fullName evidence="1">Cap-specific mRNA (nucleoside-2'-O-)-methyltransferase 1</fullName>
        <ecNumber evidence="1">2.1.1.57</ecNumber>
    </recommendedName>
    <alternativeName>
        <fullName evidence="1">Cap1 2'O-ribose methyltransferase 1</fullName>
    </alternativeName>
</protein>
<evidence type="ECO:0000313" key="6">
    <source>
        <dbReference type="Proteomes" id="UP001372834"/>
    </source>
</evidence>
<sequence length="564" mass="64263">MSSSSDLHSMNNEFEENDGSPHPKKRKINFGQNYMQKFGFKDGSGLGRNADGIVEPVEVSKQKGTRGLGYTVAALEGARSSYDPSLYKNLIHEDVPQWLENNHDDSISKEILVSWMKKGPQMKRLSDESEFCSPGVPVKVFTSKDVLSHISEKDVKAGRRRANPYESISHAIFLNRAAMKMANMDAVLDRMFTKPKNINGEDAIANGDLLYFADVCAGPGGFSEFVFHMKKWRAKGFGFTLRKENDFKLDDFLAGPSETFHPYYGSKGDGDIYDTDNVESFVAYVMRQTNNKGVHFMMADGGMPIEMKNDQELICKKLYLCQCLVAMEIVRTGGHFVLKLYDLFTNFSVGLIYLMFRSFKYILIMKPRTSRPANSERIAKLQIISLNKLAAFCEDEDLKDDRQQQLRKLCLDEWGIPDEARAEPKKTDVQSKCRQLTGASTLHNFETNMKDILIENLATFAEQVRSVYDWQMVLLRSKNDKFTSGFYISLGKKNIWQYVQNGWHKLSDVQHFVLPADTLVYGEIVEETQGEGKSQMKYFAFHIIDGLFLGGEDIRNRNLNERLT</sequence>
<dbReference type="InterPro" id="IPR050851">
    <property type="entry name" value="mRNA_Cap_2O-Ribose_MeTrfase"/>
</dbReference>
<dbReference type="Pfam" id="PF01585">
    <property type="entry name" value="G-patch"/>
    <property type="match status" value="1"/>
</dbReference>
<comment type="caution">
    <text evidence="5">The sequence shown here is derived from an EMBL/GenBank/DDBJ whole genome shotgun (WGS) entry which is preliminary data.</text>
</comment>
<dbReference type="Pfam" id="PF01728">
    <property type="entry name" value="FtsJ"/>
    <property type="match status" value="1"/>
</dbReference>
<keyword evidence="1" id="KW-0506">mRNA capping</keyword>
<dbReference type="GO" id="GO:0005634">
    <property type="term" value="C:nucleus"/>
    <property type="evidence" value="ECO:0007669"/>
    <property type="project" value="UniProtKB-SubCell"/>
</dbReference>
<feature type="domain" description="RrmJ-type SAM-dependent 2'-O-MTase" evidence="4">
    <location>
        <begin position="172"/>
        <end position="389"/>
    </location>
</feature>
<dbReference type="Proteomes" id="UP001372834">
    <property type="component" value="Unassembled WGS sequence"/>
</dbReference>
<keyword evidence="1" id="KW-0808">Transferase</keyword>
<dbReference type="GO" id="GO:0004483">
    <property type="term" value="F:methyltransferase cap1 activity"/>
    <property type="evidence" value="ECO:0007669"/>
    <property type="project" value="UniProtKB-UniRule"/>
</dbReference>
<dbReference type="GO" id="GO:0016556">
    <property type="term" value="P:mRNA modification"/>
    <property type="evidence" value="ECO:0007669"/>
    <property type="project" value="UniProtKB-UniRule"/>
</dbReference>
<dbReference type="GO" id="GO:0003676">
    <property type="term" value="F:nucleic acid binding"/>
    <property type="evidence" value="ECO:0007669"/>
    <property type="project" value="UniProtKB-UniRule"/>
</dbReference>
<dbReference type="PANTHER" id="PTHR16121:SF0">
    <property type="entry name" value="CAP-SPECIFIC MRNA (NUCLEOSIDE-2'-O-)-METHYLTRANSFERASE 1"/>
    <property type="match status" value="1"/>
</dbReference>
<feature type="domain" description="G-patch" evidence="3">
    <location>
        <begin position="27"/>
        <end position="73"/>
    </location>
</feature>
<dbReference type="PROSITE" id="PS51613">
    <property type="entry name" value="SAM_MT_RRMJ"/>
    <property type="match status" value="1"/>
</dbReference>
<dbReference type="InterPro" id="IPR002877">
    <property type="entry name" value="RNA_MeTrfase_FtsJ_dom"/>
</dbReference>
<dbReference type="Gene3D" id="3.40.50.12760">
    <property type="match status" value="2"/>
</dbReference>
<evidence type="ECO:0000259" key="4">
    <source>
        <dbReference type="PROSITE" id="PS51613"/>
    </source>
</evidence>
<keyword evidence="1" id="KW-0949">S-adenosyl-L-methionine</keyword>
<dbReference type="EC" id="2.1.1.57" evidence="1"/>
<evidence type="ECO:0000259" key="3">
    <source>
        <dbReference type="PROSITE" id="PS50174"/>
    </source>
</evidence>
<dbReference type="SMART" id="SM00443">
    <property type="entry name" value="G_patch"/>
    <property type="match status" value="1"/>
</dbReference>
<name>A0AAN8SBP6_POLSC</name>
<feature type="compositionally biased region" description="Polar residues" evidence="2">
    <location>
        <begin position="1"/>
        <end position="12"/>
    </location>
</feature>
<organism evidence="5 6">
    <name type="scientific">Polyplax serrata</name>
    <name type="common">Common mouse louse</name>
    <dbReference type="NCBI Taxonomy" id="468196"/>
    <lineage>
        <taxon>Eukaryota</taxon>
        <taxon>Metazoa</taxon>
        <taxon>Ecdysozoa</taxon>
        <taxon>Arthropoda</taxon>
        <taxon>Hexapoda</taxon>
        <taxon>Insecta</taxon>
        <taxon>Pterygota</taxon>
        <taxon>Neoptera</taxon>
        <taxon>Paraneoptera</taxon>
        <taxon>Psocodea</taxon>
        <taxon>Troctomorpha</taxon>
        <taxon>Phthiraptera</taxon>
        <taxon>Anoplura</taxon>
        <taxon>Polyplacidae</taxon>
        <taxon>Polyplax</taxon>
    </lineage>
</organism>
<evidence type="ECO:0000256" key="2">
    <source>
        <dbReference type="SAM" id="MobiDB-lite"/>
    </source>
</evidence>
<keyword evidence="1" id="KW-0507">mRNA processing</keyword>
<comment type="subcellular location">
    <subcellularLocation>
        <location evidence="1">Nucleus</location>
    </subcellularLocation>
</comment>
<dbReference type="AlphaFoldDB" id="A0AAN8SBP6"/>
<dbReference type="PROSITE" id="PS50174">
    <property type="entry name" value="G_PATCH"/>
    <property type="match status" value="1"/>
</dbReference>
<dbReference type="InterPro" id="IPR000467">
    <property type="entry name" value="G_patch_dom"/>
</dbReference>
<evidence type="ECO:0000313" key="5">
    <source>
        <dbReference type="EMBL" id="KAK6643650.1"/>
    </source>
</evidence>
<dbReference type="InterPro" id="IPR029063">
    <property type="entry name" value="SAM-dependent_MTases_sf"/>
</dbReference>
<dbReference type="EMBL" id="JAWJWE010000002">
    <property type="protein sequence ID" value="KAK6643650.1"/>
    <property type="molecule type" value="Genomic_DNA"/>
</dbReference>
<dbReference type="GO" id="GO:0005737">
    <property type="term" value="C:cytoplasm"/>
    <property type="evidence" value="ECO:0007669"/>
    <property type="project" value="TreeGrafter"/>
</dbReference>